<comment type="subcellular location">
    <subcellularLocation>
        <location evidence="1">Membrane</location>
        <topology evidence="1">Single-pass type I membrane protein</topology>
    </subcellularLocation>
</comment>
<dbReference type="InterPro" id="IPR003599">
    <property type="entry name" value="Ig_sub"/>
</dbReference>
<keyword evidence="10" id="KW-0393">Immunoglobulin domain</keyword>
<evidence type="ECO:0000256" key="11">
    <source>
        <dbReference type="SAM" id="SignalP"/>
    </source>
</evidence>
<evidence type="ECO:0000256" key="2">
    <source>
        <dbReference type="ARBA" id="ARBA00022692"/>
    </source>
</evidence>
<dbReference type="Proteomes" id="UP001591681">
    <property type="component" value="Unassembled WGS sequence"/>
</dbReference>
<dbReference type="SUPFAM" id="SSF48726">
    <property type="entry name" value="Immunoglobulin"/>
    <property type="match status" value="3"/>
</dbReference>
<feature type="signal peptide" evidence="11">
    <location>
        <begin position="1"/>
        <end position="30"/>
    </location>
</feature>
<evidence type="ECO:0000256" key="6">
    <source>
        <dbReference type="ARBA" id="ARBA00022989"/>
    </source>
</evidence>
<dbReference type="InterPro" id="IPR036179">
    <property type="entry name" value="Ig-like_dom_sf"/>
</dbReference>
<keyword evidence="3 11" id="KW-0732">Signal</keyword>
<name>A0ABD1JH83_9TELE</name>
<dbReference type="AlphaFoldDB" id="A0ABD1JH83"/>
<evidence type="ECO:0000256" key="8">
    <source>
        <dbReference type="ARBA" id="ARBA00023157"/>
    </source>
</evidence>
<dbReference type="InterPro" id="IPR007110">
    <property type="entry name" value="Ig-like_dom"/>
</dbReference>
<evidence type="ECO:0000256" key="3">
    <source>
        <dbReference type="ARBA" id="ARBA00022729"/>
    </source>
</evidence>
<evidence type="ECO:0000313" key="13">
    <source>
        <dbReference type="EMBL" id="KAL2086507.1"/>
    </source>
</evidence>
<evidence type="ECO:0000313" key="14">
    <source>
        <dbReference type="Proteomes" id="UP001591681"/>
    </source>
</evidence>
<evidence type="ECO:0000256" key="1">
    <source>
        <dbReference type="ARBA" id="ARBA00004479"/>
    </source>
</evidence>
<keyword evidence="4" id="KW-0677">Repeat</keyword>
<evidence type="ECO:0000259" key="12">
    <source>
        <dbReference type="PROSITE" id="PS50835"/>
    </source>
</evidence>
<feature type="chain" id="PRO_5044773991" description="Ig-like domain-containing protein" evidence="11">
    <location>
        <begin position="31"/>
        <end position="325"/>
    </location>
</feature>
<evidence type="ECO:0000256" key="5">
    <source>
        <dbReference type="ARBA" id="ARBA00022889"/>
    </source>
</evidence>
<dbReference type="InterPro" id="IPR013783">
    <property type="entry name" value="Ig-like_fold"/>
</dbReference>
<dbReference type="SMART" id="SM00409">
    <property type="entry name" value="IG"/>
    <property type="match status" value="2"/>
</dbReference>
<keyword evidence="2" id="KW-0812">Transmembrane</keyword>
<keyword evidence="5" id="KW-0130">Cell adhesion</keyword>
<feature type="domain" description="Ig-like" evidence="12">
    <location>
        <begin position="121"/>
        <end position="222"/>
    </location>
</feature>
<keyword evidence="14" id="KW-1185">Reference proteome</keyword>
<sequence length="325" mass="36072">MDPTLDFINSQRVPWTILLFLLNLLLPSEGCGVGRPRVNPTSLLVRYGDPASATCSTPFHVDLIGWEAAVGAKEEPQTQQLVWGVTSVSNWSLGDGVTCFTSSEEHGRCETHLPITIYKIPNRVTMSLLYPPEAPLIEGRIYTLDCEIQNVVPLSSLSIRWFKGDEELDISQKSRFLKRTLDKANVRTDINASREDHEASYSCAAHLDLNTTEPIPDTRSNSIQWKVLYKPRVLNASGDVFLCTKDKMELTCLGEANPMPSYQWRHQGVALAGENETTLVIESVNGSHNGLYECLIRNTEGDVTVSIRVSVKGGNVTLHILFKAT</sequence>
<keyword evidence="7" id="KW-0472">Membrane</keyword>
<keyword evidence="8" id="KW-1015">Disulfide bond</keyword>
<reference evidence="13 14" key="1">
    <citation type="submission" date="2024-09" db="EMBL/GenBank/DDBJ databases">
        <title>A chromosome-level genome assembly of Gray's grenadier anchovy, Coilia grayii.</title>
        <authorList>
            <person name="Fu Z."/>
        </authorList>
    </citation>
    <scope>NUCLEOTIDE SEQUENCE [LARGE SCALE GENOMIC DNA]</scope>
    <source>
        <strain evidence="13">G4</strain>
        <tissue evidence="13">Muscle</tissue>
    </source>
</reference>
<proteinExistence type="predicted"/>
<evidence type="ECO:0000256" key="10">
    <source>
        <dbReference type="ARBA" id="ARBA00023319"/>
    </source>
</evidence>
<dbReference type="InterPro" id="IPR003598">
    <property type="entry name" value="Ig_sub2"/>
</dbReference>
<feature type="domain" description="Ig-like" evidence="12">
    <location>
        <begin position="231"/>
        <end position="310"/>
    </location>
</feature>
<dbReference type="PRINTS" id="PR01472">
    <property type="entry name" value="ICAMVCAM1"/>
</dbReference>
<dbReference type="PROSITE" id="PS50835">
    <property type="entry name" value="IG_LIKE"/>
    <property type="match status" value="2"/>
</dbReference>
<comment type="caution">
    <text evidence="13">The sequence shown here is derived from an EMBL/GenBank/DDBJ whole genome shotgun (WGS) entry which is preliminary data.</text>
</comment>
<protein>
    <recommendedName>
        <fullName evidence="12">Ig-like domain-containing protein</fullName>
    </recommendedName>
</protein>
<gene>
    <name evidence="13" type="ORF">ACEWY4_017566</name>
</gene>
<dbReference type="SMART" id="SM00408">
    <property type="entry name" value="IGc2"/>
    <property type="match status" value="1"/>
</dbReference>
<dbReference type="Pfam" id="PF13927">
    <property type="entry name" value="Ig_3"/>
    <property type="match status" value="1"/>
</dbReference>
<dbReference type="GO" id="GO:0007155">
    <property type="term" value="P:cell adhesion"/>
    <property type="evidence" value="ECO:0007669"/>
    <property type="project" value="UniProtKB-KW"/>
</dbReference>
<evidence type="ECO:0000256" key="9">
    <source>
        <dbReference type="ARBA" id="ARBA00023180"/>
    </source>
</evidence>
<dbReference type="PANTHER" id="PTHR13771:SF9">
    <property type="entry name" value="INTERCELLULAR ADHESION MOLECULE 5"/>
    <property type="match status" value="1"/>
</dbReference>
<keyword evidence="9" id="KW-0325">Glycoprotein</keyword>
<dbReference type="GO" id="GO:0016020">
    <property type="term" value="C:membrane"/>
    <property type="evidence" value="ECO:0007669"/>
    <property type="project" value="UniProtKB-SubCell"/>
</dbReference>
<dbReference type="PANTHER" id="PTHR13771">
    <property type="entry name" value="INTERCELLULAR ADHESION MOLECULE"/>
    <property type="match status" value="1"/>
</dbReference>
<dbReference type="InterPro" id="IPR047012">
    <property type="entry name" value="ICAM_VCAM"/>
</dbReference>
<organism evidence="13 14">
    <name type="scientific">Coilia grayii</name>
    <name type="common">Gray's grenadier anchovy</name>
    <dbReference type="NCBI Taxonomy" id="363190"/>
    <lineage>
        <taxon>Eukaryota</taxon>
        <taxon>Metazoa</taxon>
        <taxon>Chordata</taxon>
        <taxon>Craniata</taxon>
        <taxon>Vertebrata</taxon>
        <taxon>Euteleostomi</taxon>
        <taxon>Actinopterygii</taxon>
        <taxon>Neopterygii</taxon>
        <taxon>Teleostei</taxon>
        <taxon>Clupei</taxon>
        <taxon>Clupeiformes</taxon>
        <taxon>Clupeoidei</taxon>
        <taxon>Engraulidae</taxon>
        <taxon>Coilinae</taxon>
        <taxon>Coilia</taxon>
    </lineage>
</organism>
<keyword evidence="6" id="KW-1133">Transmembrane helix</keyword>
<dbReference type="Gene3D" id="2.60.40.10">
    <property type="entry name" value="Immunoglobulins"/>
    <property type="match status" value="3"/>
</dbReference>
<accession>A0ABD1JH83</accession>
<dbReference type="InterPro" id="IPR003987">
    <property type="entry name" value="ICAM_VCAM_N"/>
</dbReference>
<dbReference type="EMBL" id="JBHFQA010000015">
    <property type="protein sequence ID" value="KAL2086507.1"/>
    <property type="molecule type" value="Genomic_DNA"/>
</dbReference>
<evidence type="ECO:0000256" key="7">
    <source>
        <dbReference type="ARBA" id="ARBA00023136"/>
    </source>
</evidence>
<evidence type="ECO:0000256" key="4">
    <source>
        <dbReference type="ARBA" id="ARBA00022737"/>
    </source>
</evidence>